<dbReference type="GO" id="GO:0070403">
    <property type="term" value="F:NAD+ binding"/>
    <property type="evidence" value="ECO:0007669"/>
    <property type="project" value="UniProtKB-UniRule"/>
</dbReference>
<evidence type="ECO:0000256" key="2">
    <source>
        <dbReference type="ARBA" id="ARBA00006924"/>
    </source>
</evidence>
<keyword evidence="10" id="KW-1185">Reference proteome</keyword>
<comment type="catalytic activity">
    <reaction evidence="6">
        <text>N(6)-succinyl-L-lysyl-[protein] + NAD(+) + H2O = 2''-O-succinyl-ADP-D-ribose + nicotinamide + L-lysyl-[protein]</text>
        <dbReference type="Rhea" id="RHEA:47668"/>
        <dbReference type="Rhea" id="RHEA-COMP:9752"/>
        <dbReference type="Rhea" id="RHEA-COMP:11877"/>
        <dbReference type="ChEBI" id="CHEBI:15377"/>
        <dbReference type="ChEBI" id="CHEBI:17154"/>
        <dbReference type="ChEBI" id="CHEBI:29969"/>
        <dbReference type="ChEBI" id="CHEBI:57540"/>
        <dbReference type="ChEBI" id="CHEBI:87830"/>
        <dbReference type="ChEBI" id="CHEBI:87832"/>
    </reaction>
</comment>
<dbReference type="InterPro" id="IPR003000">
    <property type="entry name" value="Sirtuin"/>
</dbReference>
<dbReference type="GO" id="GO:0008270">
    <property type="term" value="F:zinc ion binding"/>
    <property type="evidence" value="ECO:0007669"/>
    <property type="project" value="UniProtKB-UniRule"/>
</dbReference>
<keyword evidence="6 7" id="KW-0862">Zinc</keyword>
<evidence type="ECO:0000313" key="10">
    <source>
        <dbReference type="Proteomes" id="UP000320762"/>
    </source>
</evidence>
<dbReference type="STRING" id="97359.A0A550C5V2"/>
<dbReference type="InterPro" id="IPR027546">
    <property type="entry name" value="Sirtuin_class_III"/>
</dbReference>
<dbReference type="EC" id="2.3.1.-" evidence="6"/>
<organism evidence="9 10">
    <name type="scientific">Schizophyllum amplum</name>
    <dbReference type="NCBI Taxonomy" id="97359"/>
    <lineage>
        <taxon>Eukaryota</taxon>
        <taxon>Fungi</taxon>
        <taxon>Dikarya</taxon>
        <taxon>Basidiomycota</taxon>
        <taxon>Agaricomycotina</taxon>
        <taxon>Agaricomycetes</taxon>
        <taxon>Agaricomycetidae</taxon>
        <taxon>Agaricales</taxon>
        <taxon>Schizophyllaceae</taxon>
        <taxon>Schizophyllum</taxon>
    </lineage>
</organism>
<feature type="binding site" evidence="6">
    <location>
        <begin position="236"/>
        <end position="238"/>
    </location>
    <ligand>
        <name>NAD(+)</name>
        <dbReference type="ChEBI" id="CHEBI:57540"/>
    </ligand>
</feature>
<dbReference type="InterPro" id="IPR026591">
    <property type="entry name" value="Sirtuin_cat_small_dom_sf"/>
</dbReference>
<dbReference type="Pfam" id="PF02146">
    <property type="entry name" value="SIR2"/>
    <property type="match status" value="1"/>
</dbReference>
<feature type="binding site" evidence="7">
    <location>
        <position position="161"/>
    </location>
    <ligand>
        <name>Zn(2+)</name>
        <dbReference type="ChEBI" id="CHEBI:29105"/>
    </ligand>
</feature>
<dbReference type="InterPro" id="IPR029035">
    <property type="entry name" value="DHS-like_NAD/FAD-binding_dom"/>
</dbReference>
<feature type="binding site" evidence="6">
    <location>
        <position position="72"/>
    </location>
    <ligand>
        <name>substrate</name>
    </ligand>
</feature>
<feature type="binding site" evidence="6">
    <location>
        <position position="280"/>
    </location>
    <ligand>
        <name>NAD(+)</name>
        <dbReference type="ChEBI" id="CHEBI:57540"/>
    </ligand>
</feature>
<dbReference type="GO" id="GO:0036054">
    <property type="term" value="F:protein-malonyllysine demalonylase activity"/>
    <property type="evidence" value="ECO:0007669"/>
    <property type="project" value="UniProtKB-UniRule"/>
</dbReference>
<dbReference type="InterPro" id="IPR050134">
    <property type="entry name" value="NAD-dep_sirtuin_deacylases"/>
</dbReference>
<keyword evidence="5 6" id="KW-0496">Mitochondrion</keyword>
<dbReference type="PROSITE" id="PS50305">
    <property type="entry name" value="SIRTUIN"/>
    <property type="match status" value="1"/>
</dbReference>
<feature type="binding site" evidence="6 7">
    <location>
        <position position="158"/>
    </location>
    <ligand>
        <name>Zn(2+)</name>
        <dbReference type="ChEBI" id="CHEBI:29105"/>
    </ligand>
</feature>
<dbReference type="OrthoDB" id="424302at2759"/>
<comment type="subcellular location">
    <subcellularLocation>
        <location evidence="1 6">Mitochondrion</location>
    </subcellularLocation>
</comment>
<reference evidence="9 10" key="1">
    <citation type="journal article" date="2019" name="New Phytol.">
        <title>Comparative genomics reveals unique wood-decay strategies and fruiting body development in the Schizophyllaceae.</title>
        <authorList>
            <person name="Almasi E."/>
            <person name="Sahu N."/>
            <person name="Krizsan K."/>
            <person name="Balint B."/>
            <person name="Kovacs G.M."/>
            <person name="Kiss B."/>
            <person name="Cseklye J."/>
            <person name="Drula E."/>
            <person name="Henrissat B."/>
            <person name="Nagy I."/>
            <person name="Chovatia M."/>
            <person name="Adam C."/>
            <person name="LaButti K."/>
            <person name="Lipzen A."/>
            <person name="Riley R."/>
            <person name="Grigoriev I.V."/>
            <person name="Nagy L.G."/>
        </authorList>
    </citation>
    <scope>NUCLEOTIDE SEQUENCE [LARGE SCALE GENOMIC DNA]</scope>
    <source>
        <strain evidence="9 10">NL-1724</strain>
    </source>
</reference>
<dbReference type="HAMAP" id="MF_01121">
    <property type="entry name" value="Sirtuin_ClassIII"/>
    <property type="match status" value="1"/>
</dbReference>
<comment type="catalytic activity">
    <reaction evidence="6">
        <text>N(6)-glutaryl-L-lysyl-[protein] + NAD(+) + H2O = 2''-O-glutaryl-ADP-D-ribose + nicotinamide + L-lysyl-[protein]</text>
        <dbReference type="Rhea" id="RHEA:47664"/>
        <dbReference type="Rhea" id="RHEA-COMP:9752"/>
        <dbReference type="Rhea" id="RHEA-COMP:11875"/>
        <dbReference type="ChEBI" id="CHEBI:15377"/>
        <dbReference type="ChEBI" id="CHEBI:17154"/>
        <dbReference type="ChEBI" id="CHEBI:29969"/>
        <dbReference type="ChEBI" id="CHEBI:57540"/>
        <dbReference type="ChEBI" id="CHEBI:87828"/>
        <dbReference type="ChEBI" id="CHEBI:87829"/>
    </reaction>
</comment>
<dbReference type="Gene3D" id="3.40.50.1220">
    <property type="entry name" value="TPP-binding domain"/>
    <property type="match status" value="1"/>
</dbReference>
<dbReference type="Gene3D" id="3.30.1600.10">
    <property type="entry name" value="SIR2/SIRT2 'Small Domain"/>
    <property type="match status" value="1"/>
</dbReference>
<dbReference type="GO" id="GO:0005634">
    <property type="term" value="C:nucleus"/>
    <property type="evidence" value="ECO:0007669"/>
    <property type="project" value="TreeGrafter"/>
</dbReference>
<comment type="caution">
    <text evidence="6">Lacks conserved residue(s) required for the propagation of feature annotation.</text>
</comment>
<feature type="binding site" evidence="6 7">
    <location>
        <position position="201"/>
    </location>
    <ligand>
        <name>Zn(2+)</name>
        <dbReference type="ChEBI" id="CHEBI:29105"/>
    </ligand>
</feature>
<proteinExistence type="inferred from homology"/>
<comment type="cofactor">
    <cofactor evidence="6">
        <name>Zn(2+)</name>
        <dbReference type="ChEBI" id="CHEBI:29105"/>
    </cofactor>
    <text evidence="6">Binds 1 zinc ion per subunit.</text>
</comment>
<evidence type="ECO:0000256" key="1">
    <source>
        <dbReference type="ARBA" id="ARBA00004173"/>
    </source>
</evidence>
<evidence type="ECO:0000256" key="4">
    <source>
        <dbReference type="ARBA" id="ARBA00023027"/>
    </source>
</evidence>
<keyword evidence="6 7" id="KW-0479">Metal-binding</keyword>
<feature type="binding site" evidence="6">
    <location>
        <begin position="112"/>
        <end position="115"/>
    </location>
    <ligand>
        <name>NAD(+)</name>
        <dbReference type="ChEBI" id="CHEBI:57540"/>
    </ligand>
</feature>
<feature type="binding site" evidence="7">
    <location>
        <position position="198"/>
    </location>
    <ligand>
        <name>Zn(2+)</name>
        <dbReference type="ChEBI" id="CHEBI:29105"/>
    </ligand>
</feature>
<sequence length="291" mass="31151">MSPSSSIEDFERVLRKSENIVVVAGAGLSAASGIPTFRDAGGLWRGHDPATLATPSAFAANPSLVWQFYHKRRGVALAAQPNPGHFALAMLCEPAHLRVVAPRAKSFTLVTQNVDGLSMRARKDVHKRQVERGSAGSGDVASPHPLYEMHGRVLDTICTACGHREHNGSSPLCPSLGDASLENADNAQSIALEDLPRCAQCGGLLRPGVVWFEEVPHHMDQIQERVDAADLCMVVGTSSTVQPAAGYAYDVGENGGTVAVFNLQRSEGDEYADFLFLGPCEDTLPRILLNL</sequence>
<protein>
    <recommendedName>
        <fullName evidence="6">NAD-dependent protein deacylase</fullName>
        <ecNumber evidence="6">2.3.1.-</ecNumber>
    </recommendedName>
    <alternativeName>
        <fullName evidence="6">Regulatory protein SIR2 homolog 5</fullName>
    </alternativeName>
</protein>
<evidence type="ECO:0000256" key="7">
    <source>
        <dbReference type="PROSITE-ProRule" id="PRU00236"/>
    </source>
</evidence>
<comment type="domain">
    <text evidence="6">In contrast to class I sirtuins, class III sirtuins have only weak deacetylase activity. Difference in substrate specificity is probably due to a larger hydrophobic pocket with 2 residues (Tyr-69 and Arg-72) that bind to malonylated and succinylated substrates and define the specificity.</text>
</comment>
<feature type="binding site" evidence="6">
    <location>
        <begin position="262"/>
        <end position="264"/>
    </location>
    <ligand>
        <name>NAD(+)</name>
        <dbReference type="ChEBI" id="CHEBI:57540"/>
    </ligand>
</feature>
<dbReference type="GO" id="GO:0017136">
    <property type="term" value="F:histone deacetylase activity, NAD-dependent"/>
    <property type="evidence" value="ECO:0007669"/>
    <property type="project" value="TreeGrafter"/>
</dbReference>
<feature type="active site" description="Proton acceptor" evidence="6 7">
    <location>
        <position position="150"/>
    </location>
</feature>
<keyword evidence="3 6" id="KW-0808">Transferase</keyword>
<dbReference type="PANTHER" id="PTHR11085">
    <property type="entry name" value="NAD-DEPENDENT PROTEIN DEACYLASE SIRTUIN-5, MITOCHONDRIAL-RELATED"/>
    <property type="match status" value="1"/>
</dbReference>
<dbReference type="AlphaFoldDB" id="A0A550C5V2"/>
<comment type="similarity">
    <text evidence="2">Belongs to the sirtuin family. Class I subfamily.</text>
</comment>
<evidence type="ECO:0000313" key="9">
    <source>
        <dbReference type="EMBL" id="TRM60167.1"/>
    </source>
</evidence>
<gene>
    <name evidence="9" type="ORF">BD626DRAFT_559191</name>
</gene>
<dbReference type="Proteomes" id="UP000320762">
    <property type="component" value="Unassembled WGS sequence"/>
</dbReference>
<dbReference type="PANTHER" id="PTHR11085:SF10">
    <property type="entry name" value="NAD-DEPENDENT PROTEIN DEACYLASE SIRTUIN-5, MITOCHONDRIAL-RELATED"/>
    <property type="match status" value="1"/>
</dbReference>
<comment type="similarity">
    <text evidence="6">Belongs to the sirtuin family. Class III subfamily.</text>
</comment>
<feature type="domain" description="Deacetylase sirtuin-type" evidence="8">
    <location>
        <begin position="1"/>
        <end position="291"/>
    </location>
</feature>
<keyword evidence="4 6" id="KW-0520">NAD</keyword>
<dbReference type="InterPro" id="IPR026590">
    <property type="entry name" value="Ssirtuin_cat_dom"/>
</dbReference>
<dbReference type="GO" id="GO:0005739">
    <property type="term" value="C:mitochondrion"/>
    <property type="evidence" value="ECO:0007669"/>
    <property type="project" value="UniProtKB-SubCell"/>
</dbReference>
<comment type="function">
    <text evidence="6">NAD-dependent lysine demalonylase, desuccinylase and deglutarylase that specifically removes malonyl, succinyl and glutaryl groups on target proteins. Has weak NAD-dependent protein deacetylase activity; however this activity may not be physiologically relevant in vivo.</text>
</comment>
<evidence type="ECO:0000256" key="5">
    <source>
        <dbReference type="ARBA" id="ARBA00023128"/>
    </source>
</evidence>
<evidence type="ECO:0000256" key="6">
    <source>
        <dbReference type="HAMAP-Rule" id="MF_03160"/>
    </source>
</evidence>
<name>A0A550C5V2_9AGAR</name>
<comment type="catalytic activity">
    <reaction evidence="6">
        <text>N(6)-malonyl-L-lysyl-[protein] + NAD(+) + H2O = 2''-O-malonyl-ADP-D-ribose + nicotinamide + L-lysyl-[protein]</text>
        <dbReference type="Rhea" id="RHEA:47672"/>
        <dbReference type="Rhea" id="RHEA-COMP:9752"/>
        <dbReference type="Rhea" id="RHEA-COMP:11878"/>
        <dbReference type="ChEBI" id="CHEBI:15377"/>
        <dbReference type="ChEBI" id="CHEBI:17154"/>
        <dbReference type="ChEBI" id="CHEBI:29969"/>
        <dbReference type="ChEBI" id="CHEBI:57540"/>
        <dbReference type="ChEBI" id="CHEBI:87831"/>
        <dbReference type="ChEBI" id="CHEBI:87833"/>
    </reaction>
</comment>
<evidence type="ECO:0000259" key="8">
    <source>
        <dbReference type="PROSITE" id="PS50305"/>
    </source>
</evidence>
<evidence type="ECO:0000256" key="3">
    <source>
        <dbReference type="ARBA" id="ARBA00022679"/>
    </source>
</evidence>
<comment type="caution">
    <text evidence="9">The sequence shown here is derived from an EMBL/GenBank/DDBJ whole genome shotgun (WGS) entry which is preliminary data.</text>
</comment>
<dbReference type="SUPFAM" id="SSF52467">
    <property type="entry name" value="DHS-like NAD/FAD-binding domain"/>
    <property type="match status" value="1"/>
</dbReference>
<dbReference type="GO" id="GO:0036055">
    <property type="term" value="F:protein-succinyllysine desuccinylase activity"/>
    <property type="evidence" value="ECO:0007669"/>
    <property type="project" value="UniProtKB-UniRule"/>
</dbReference>
<dbReference type="GO" id="GO:0061697">
    <property type="term" value="F:protein-glutaryllysine deglutarylase activity"/>
    <property type="evidence" value="ECO:0007669"/>
    <property type="project" value="RHEA"/>
</dbReference>
<dbReference type="EMBL" id="VDMD01000023">
    <property type="protein sequence ID" value="TRM60167.1"/>
    <property type="molecule type" value="Genomic_DNA"/>
</dbReference>
<feature type="binding site" evidence="6">
    <location>
        <position position="69"/>
    </location>
    <ligand>
        <name>substrate</name>
    </ligand>
</feature>
<accession>A0A550C5V2</accession>
<feature type="binding site" evidence="6">
    <location>
        <begin position="25"/>
        <end position="44"/>
    </location>
    <ligand>
        <name>NAD(+)</name>
        <dbReference type="ChEBI" id="CHEBI:57540"/>
    </ligand>
</feature>